<proteinExistence type="predicted"/>
<evidence type="ECO:0000313" key="3">
    <source>
        <dbReference type="Proteomes" id="UP001054945"/>
    </source>
</evidence>
<feature type="region of interest" description="Disordered" evidence="1">
    <location>
        <begin position="60"/>
        <end position="112"/>
    </location>
</feature>
<keyword evidence="3" id="KW-1185">Reference proteome</keyword>
<accession>A0AAV4REN2</accession>
<feature type="region of interest" description="Disordered" evidence="1">
    <location>
        <begin position="1"/>
        <end position="45"/>
    </location>
</feature>
<feature type="compositionally biased region" description="Basic and acidic residues" evidence="1">
    <location>
        <begin position="97"/>
        <end position="112"/>
    </location>
</feature>
<reference evidence="2 3" key="1">
    <citation type="submission" date="2021-06" db="EMBL/GenBank/DDBJ databases">
        <title>Caerostris extrusa draft genome.</title>
        <authorList>
            <person name="Kono N."/>
            <person name="Arakawa K."/>
        </authorList>
    </citation>
    <scope>NUCLEOTIDE SEQUENCE [LARGE SCALE GENOMIC DNA]</scope>
</reference>
<dbReference type="Proteomes" id="UP001054945">
    <property type="component" value="Unassembled WGS sequence"/>
</dbReference>
<feature type="compositionally biased region" description="Polar residues" evidence="1">
    <location>
        <begin position="26"/>
        <end position="36"/>
    </location>
</feature>
<protein>
    <submittedName>
        <fullName evidence="2">Uncharacterized protein</fullName>
    </submittedName>
</protein>
<feature type="compositionally biased region" description="Basic residues" evidence="1">
    <location>
        <begin position="10"/>
        <end position="25"/>
    </location>
</feature>
<gene>
    <name evidence="2" type="ORF">CEXT_20981</name>
</gene>
<dbReference type="AlphaFoldDB" id="A0AAV4REN2"/>
<sequence>MHPIPFFERRLKRQKNNKGKNRTLKKSNPINQSSGYVTHDQYQKDHIFKPPQEFYSFVTRGGQKFPEHTLSPSPSTPADDLISLTQRSEDDETPTNQDRDPPPPLGRKMDSL</sequence>
<evidence type="ECO:0000313" key="2">
    <source>
        <dbReference type="EMBL" id="GIY19074.1"/>
    </source>
</evidence>
<evidence type="ECO:0000256" key="1">
    <source>
        <dbReference type="SAM" id="MobiDB-lite"/>
    </source>
</evidence>
<comment type="caution">
    <text evidence="2">The sequence shown here is derived from an EMBL/GenBank/DDBJ whole genome shotgun (WGS) entry which is preliminary data.</text>
</comment>
<organism evidence="2 3">
    <name type="scientific">Caerostris extrusa</name>
    <name type="common">Bark spider</name>
    <name type="synonym">Caerostris bankana</name>
    <dbReference type="NCBI Taxonomy" id="172846"/>
    <lineage>
        <taxon>Eukaryota</taxon>
        <taxon>Metazoa</taxon>
        <taxon>Ecdysozoa</taxon>
        <taxon>Arthropoda</taxon>
        <taxon>Chelicerata</taxon>
        <taxon>Arachnida</taxon>
        <taxon>Araneae</taxon>
        <taxon>Araneomorphae</taxon>
        <taxon>Entelegynae</taxon>
        <taxon>Araneoidea</taxon>
        <taxon>Araneidae</taxon>
        <taxon>Caerostris</taxon>
    </lineage>
</organism>
<dbReference type="EMBL" id="BPLR01007711">
    <property type="protein sequence ID" value="GIY19074.1"/>
    <property type="molecule type" value="Genomic_DNA"/>
</dbReference>
<name>A0AAV4REN2_CAEEX</name>